<comment type="caution">
    <text evidence="3">The sequence shown here is derived from an EMBL/GenBank/DDBJ whole genome shotgun (WGS) entry which is preliminary data.</text>
</comment>
<keyword evidence="2" id="KW-0732">Signal</keyword>
<dbReference type="GO" id="GO:0016788">
    <property type="term" value="F:hydrolase activity, acting on ester bonds"/>
    <property type="evidence" value="ECO:0007669"/>
    <property type="project" value="InterPro"/>
</dbReference>
<keyword evidence="1" id="KW-0378">Hydrolase</keyword>
<dbReference type="SUPFAM" id="SSF52266">
    <property type="entry name" value="SGNH hydrolase"/>
    <property type="match status" value="1"/>
</dbReference>
<reference evidence="3 4" key="1">
    <citation type="submission" date="2015-11" db="EMBL/GenBank/DDBJ databases">
        <title>Genomic analysis of 38 Legionella species identifies large and diverse effector repertoires.</title>
        <authorList>
            <person name="Burstein D."/>
            <person name="Amaro F."/>
            <person name="Zusman T."/>
            <person name="Lifshitz Z."/>
            <person name="Cohen O."/>
            <person name="Gilbert J.A."/>
            <person name="Pupko T."/>
            <person name="Shuman H.A."/>
            <person name="Segal G."/>
        </authorList>
    </citation>
    <scope>NUCLEOTIDE SEQUENCE [LARGE SCALE GENOMIC DNA]</scope>
    <source>
        <strain evidence="3 4">BL-540</strain>
    </source>
</reference>
<keyword evidence="3" id="KW-0012">Acyltransferase</keyword>
<evidence type="ECO:0000313" key="4">
    <source>
        <dbReference type="Proteomes" id="UP000055035"/>
    </source>
</evidence>
<dbReference type="EMBL" id="LNYJ01000011">
    <property type="protein sequence ID" value="KTD16586.1"/>
    <property type="molecule type" value="Genomic_DNA"/>
</dbReference>
<dbReference type="NCBIfam" id="NF045906">
    <property type="entry name" value="LysophlipPlaALeg"/>
    <property type="match status" value="1"/>
</dbReference>
<feature type="chain" id="PRO_5006914555" evidence="2">
    <location>
        <begin position="19"/>
        <end position="307"/>
    </location>
</feature>
<dbReference type="OrthoDB" id="5292073at2"/>
<proteinExistence type="predicted"/>
<keyword evidence="3" id="KW-0808">Transferase</keyword>
<name>A0A0W0V907_9GAMM</name>
<dbReference type="PATRIC" id="fig|456.5.peg.948"/>
<keyword evidence="4" id="KW-1185">Reference proteome</keyword>
<organism evidence="3 4">
    <name type="scientific">Legionella jordanis</name>
    <dbReference type="NCBI Taxonomy" id="456"/>
    <lineage>
        <taxon>Bacteria</taxon>
        <taxon>Pseudomonadati</taxon>
        <taxon>Pseudomonadota</taxon>
        <taxon>Gammaproteobacteria</taxon>
        <taxon>Legionellales</taxon>
        <taxon>Legionellaceae</taxon>
        <taxon>Legionella</taxon>
    </lineage>
</organism>
<gene>
    <name evidence="3" type="primary">plaA</name>
    <name evidence="3" type="ORF">Ljor_0892</name>
</gene>
<dbReference type="STRING" id="456.Ljor_0892"/>
<protein>
    <submittedName>
        <fullName evidence="3">Lysophospholipase A</fullName>
        <ecNumber evidence="3">2.3.1.43</ecNumber>
    </submittedName>
</protein>
<dbReference type="Gene3D" id="3.40.50.1110">
    <property type="entry name" value="SGNH hydrolase"/>
    <property type="match status" value="1"/>
</dbReference>
<dbReference type="InterPro" id="IPR001087">
    <property type="entry name" value="GDSL"/>
</dbReference>
<dbReference type="RefSeq" id="WP_058470428.1">
    <property type="nucleotide sequence ID" value="NZ_CAAAIC010000002.1"/>
</dbReference>
<feature type="signal peptide" evidence="2">
    <location>
        <begin position="1"/>
        <end position="18"/>
    </location>
</feature>
<dbReference type="PANTHER" id="PTHR45648">
    <property type="entry name" value="GDSL LIPASE/ACYLHYDROLASE FAMILY PROTEIN (AFU_ORTHOLOGUE AFUA_4G14700)"/>
    <property type="match status" value="1"/>
</dbReference>
<sequence>MRTLLTCFILLFAGFAVAKPLNQIVVFGDSLSDNGNLYEHMHKKLPQSPPYYEGRFTNGPVWVERLTEAYFPGAIKEHLSDYAFGGAGVSEDPEDDTLFTLKKEIDTYFLAHNDKADENSLFIIWIGANNYLGIPDDTEEALNQVKEGISHGLKRLADAGAKHILIVNMPDLGKTPIASAFDSEEILTSITQKHNQYLEASIKSLREAYPEVQWLYYDVNGIVNDLISSPEQFGFNNIKDTCYEIMVDKPSSKTVLRMAAQISPKEGSDVCQGYLFFDPVHPTGPAHQIMADRARSFLDAEGVEFSS</sequence>
<dbReference type="GO" id="GO:0004607">
    <property type="term" value="F:phosphatidylcholine-sterol O-acyltransferase activity"/>
    <property type="evidence" value="ECO:0007669"/>
    <property type="project" value="UniProtKB-EC"/>
</dbReference>
<dbReference type="Proteomes" id="UP000055035">
    <property type="component" value="Unassembled WGS sequence"/>
</dbReference>
<dbReference type="InterPro" id="IPR036514">
    <property type="entry name" value="SGNH_hydro_sf"/>
</dbReference>
<dbReference type="EC" id="2.3.1.43" evidence="3"/>
<dbReference type="PANTHER" id="PTHR45648:SF22">
    <property type="entry name" value="GDSL LIPASE_ACYLHYDROLASE FAMILY PROTEIN (AFU_ORTHOLOGUE AFUA_4G14700)"/>
    <property type="match status" value="1"/>
</dbReference>
<accession>A0A0W0V907</accession>
<dbReference type="InterPro" id="IPR051058">
    <property type="entry name" value="GDSL_Est/Lipase"/>
</dbReference>
<dbReference type="Pfam" id="PF00657">
    <property type="entry name" value="Lipase_GDSL"/>
    <property type="match status" value="1"/>
</dbReference>
<evidence type="ECO:0000313" key="3">
    <source>
        <dbReference type="EMBL" id="KTD16586.1"/>
    </source>
</evidence>
<evidence type="ECO:0000256" key="1">
    <source>
        <dbReference type="ARBA" id="ARBA00022801"/>
    </source>
</evidence>
<evidence type="ECO:0000256" key="2">
    <source>
        <dbReference type="SAM" id="SignalP"/>
    </source>
</evidence>
<dbReference type="AlphaFoldDB" id="A0A0W0V907"/>
<dbReference type="CDD" id="cd01846">
    <property type="entry name" value="fatty_acyltransferase_like"/>
    <property type="match status" value="1"/>
</dbReference>